<sequence length="1016" mass="113125">MMKKNSLIFSLVLILASVSWGATFAQTVTGVVTAGDVPIPGVSVVEKGTNNGVVTDFDGNYSIDLDEPDAVLVFSYVGFKTQEISVEGRGQIDVFLEDEVSQLDELVVVGYKSQKGRTISGALTSVNVDNLESRRVPEVTQALQGQVAGVNITQSTGAPGDEVEVRIRGNGTIGNNNPLYVIDGIPSREISFLNPSDIKSMTVLKDASAASIYGSRAAGGVIVIETKNGGDRKGIQANYYTGFQKVTNLPNMLNAEQYMQTVERAWDNAGYEGENPYTGDLNRTDFADVDYLDELFELGRTHSAQVTASGGNENTDYFLSGGYFGQDGPVVYDNDQYKRINFRSNVQSNVTDRFRVGANLQASYEYKDRISSSGDAPGIIRHAFLRPPIIPVKKDPSDPTYSEEDPFTDLPFYQGPDSFESSKYEYSQNPIALAFFTDDAARTFKTFGNLFAEYSFLEDKSLTFRTNFGADINFIHNKAFGVNFGDDDGGGAERDRGLGRQNRPNSLSETRGEDITLTWNNSLSYSKEFDEHSIDALVGTEYITARLSNLNASRTRFDFTEPNFRYIDFGDTEQDLWNGGLAEEWSLFSFFGTATYSFQDKYMVTANLRADASSRFAEENQWGYFPSFSTGWMVSEEEFTEDLTWLSELKLRASWGQLGNQEIPNFAYLTLYRRDADRYLISRYGNPDLKWETTTQTNVGLDFGIIDNRIYGSVDYFKKETTDILLPISLPNFVGDVSPTFLNAGEVSNSGLEFALSYRNYDNEFKYSVSGNIATLKNEVNSLHPNLPYINGRVTRTQPGEALNSYYGFIQEGIYQNEQEIADHLDGTPNPPQKPGDIKFKDLNGDGRINDNDRDFIGNPNPKLSFGLNAGFDYKGFDFSLLFQGVSGVDRYNDLKKIIDYDTRPFNFTDRVLGSWDGEGSTNSIPRVSFTDNGSSRISDIFVEDASYLRLKNIELGYSLSLQEEIGVESVRIYTSGQNLFTITDYSGLDPESTDLIDFGTYPQSLTVLFGVNITL</sequence>
<dbReference type="SUPFAM" id="SSF56935">
    <property type="entry name" value="Porins"/>
    <property type="match status" value="1"/>
</dbReference>
<feature type="domain" description="TonB-dependent receptor plug" evidence="13">
    <location>
        <begin position="117"/>
        <end position="221"/>
    </location>
</feature>
<evidence type="ECO:0000256" key="10">
    <source>
        <dbReference type="SAM" id="MobiDB-lite"/>
    </source>
</evidence>
<keyword evidence="2 8" id="KW-0813">Transport</keyword>
<feature type="region of interest" description="Disordered" evidence="10">
    <location>
        <begin position="491"/>
        <end position="511"/>
    </location>
</feature>
<dbReference type="InterPro" id="IPR023996">
    <property type="entry name" value="TonB-dep_OMP_SusC/RagA"/>
</dbReference>
<accession>A0A1I5D569</accession>
<feature type="chain" id="PRO_5011572915" evidence="11">
    <location>
        <begin position="26"/>
        <end position="1016"/>
    </location>
</feature>
<feature type="signal peptide" evidence="11">
    <location>
        <begin position="1"/>
        <end position="25"/>
    </location>
</feature>
<dbReference type="InterPro" id="IPR037066">
    <property type="entry name" value="Plug_dom_sf"/>
</dbReference>
<dbReference type="InterPro" id="IPR039426">
    <property type="entry name" value="TonB-dep_rcpt-like"/>
</dbReference>
<dbReference type="InterPro" id="IPR036942">
    <property type="entry name" value="Beta-barrel_TonB_sf"/>
</dbReference>
<keyword evidence="7 8" id="KW-0998">Cell outer membrane</keyword>
<keyword evidence="11" id="KW-0732">Signal</keyword>
<keyword evidence="5 9" id="KW-0798">TonB box</keyword>
<dbReference type="Gene3D" id="2.40.170.20">
    <property type="entry name" value="TonB-dependent receptor, beta-barrel domain"/>
    <property type="match status" value="1"/>
</dbReference>
<dbReference type="Pfam" id="PF13715">
    <property type="entry name" value="CarbopepD_reg_2"/>
    <property type="match status" value="1"/>
</dbReference>
<dbReference type="InterPro" id="IPR023997">
    <property type="entry name" value="TonB-dep_OMP_SusC/RagA_CS"/>
</dbReference>
<dbReference type="Pfam" id="PF00593">
    <property type="entry name" value="TonB_dep_Rec_b-barrel"/>
    <property type="match status" value="1"/>
</dbReference>
<comment type="similarity">
    <text evidence="8 9">Belongs to the TonB-dependent receptor family.</text>
</comment>
<evidence type="ECO:0000256" key="11">
    <source>
        <dbReference type="SAM" id="SignalP"/>
    </source>
</evidence>
<evidence type="ECO:0000259" key="13">
    <source>
        <dbReference type="Pfam" id="PF07715"/>
    </source>
</evidence>
<evidence type="ECO:0000313" key="15">
    <source>
        <dbReference type="Proteomes" id="UP000199153"/>
    </source>
</evidence>
<dbReference type="NCBIfam" id="TIGR04056">
    <property type="entry name" value="OMP_RagA_SusC"/>
    <property type="match status" value="1"/>
</dbReference>
<evidence type="ECO:0000256" key="7">
    <source>
        <dbReference type="ARBA" id="ARBA00023237"/>
    </source>
</evidence>
<dbReference type="Pfam" id="PF07715">
    <property type="entry name" value="Plug"/>
    <property type="match status" value="1"/>
</dbReference>
<dbReference type="InterPro" id="IPR000531">
    <property type="entry name" value="Beta-barrel_TonB"/>
</dbReference>
<dbReference type="RefSeq" id="WP_245760475.1">
    <property type="nucleotide sequence ID" value="NZ_FOVL01000029.1"/>
</dbReference>
<dbReference type="AlphaFoldDB" id="A0A1I5D569"/>
<dbReference type="InterPro" id="IPR012910">
    <property type="entry name" value="Plug_dom"/>
</dbReference>
<dbReference type="PROSITE" id="PS52016">
    <property type="entry name" value="TONB_DEPENDENT_REC_3"/>
    <property type="match status" value="1"/>
</dbReference>
<comment type="subcellular location">
    <subcellularLocation>
        <location evidence="1 8">Cell outer membrane</location>
        <topology evidence="1 8">Multi-pass membrane protein</topology>
    </subcellularLocation>
</comment>
<evidence type="ECO:0000256" key="2">
    <source>
        <dbReference type="ARBA" id="ARBA00022448"/>
    </source>
</evidence>
<evidence type="ECO:0000259" key="12">
    <source>
        <dbReference type="Pfam" id="PF00593"/>
    </source>
</evidence>
<dbReference type="STRING" id="287099.SAMN05660413_03178"/>
<evidence type="ECO:0000256" key="3">
    <source>
        <dbReference type="ARBA" id="ARBA00022452"/>
    </source>
</evidence>
<keyword evidence="15" id="KW-1185">Reference proteome</keyword>
<keyword evidence="4 8" id="KW-0812">Transmembrane</keyword>
<dbReference type="GO" id="GO:0009279">
    <property type="term" value="C:cell outer membrane"/>
    <property type="evidence" value="ECO:0007669"/>
    <property type="project" value="UniProtKB-SubCell"/>
</dbReference>
<evidence type="ECO:0000256" key="9">
    <source>
        <dbReference type="RuleBase" id="RU003357"/>
    </source>
</evidence>
<dbReference type="Proteomes" id="UP000199153">
    <property type="component" value="Unassembled WGS sequence"/>
</dbReference>
<dbReference type="SUPFAM" id="SSF49464">
    <property type="entry name" value="Carboxypeptidase regulatory domain-like"/>
    <property type="match status" value="1"/>
</dbReference>
<proteinExistence type="inferred from homology"/>
<dbReference type="EMBL" id="FOVL01000029">
    <property type="protein sequence ID" value="SFN94287.1"/>
    <property type="molecule type" value="Genomic_DNA"/>
</dbReference>
<evidence type="ECO:0000256" key="5">
    <source>
        <dbReference type="ARBA" id="ARBA00023077"/>
    </source>
</evidence>
<evidence type="ECO:0000256" key="8">
    <source>
        <dbReference type="PROSITE-ProRule" id="PRU01360"/>
    </source>
</evidence>
<evidence type="ECO:0000256" key="1">
    <source>
        <dbReference type="ARBA" id="ARBA00004571"/>
    </source>
</evidence>
<name>A0A1I5D569_9FLAO</name>
<protein>
    <submittedName>
        <fullName evidence="14">TonB-linked outer membrane protein, SusC/RagA family</fullName>
    </submittedName>
</protein>
<evidence type="ECO:0000256" key="6">
    <source>
        <dbReference type="ARBA" id="ARBA00023136"/>
    </source>
</evidence>
<reference evidence="14 15" key="1">
    <citation type="submission" date="2016-10" db="EMBL/GenBank/DDBJ databases">
        <authorList>
            <person name="de Groot N.N."/>
        </authorList>
    </citation>
    <scope>NUCLEOTIDE SEQUENCE [LARGE SCALE GENOMIC DNA]</scope>
    <source>
        <strain evidence="14 15">DSM 17794</strain>
    </source>
</reference>
<evidence type="ECO:0000313" key="14">
    <source>
        <dbReference type="EMBL" id="SFN94287.1"/>
    </source>
</evidence>
<dbReference type="Gene3D" id="2.60.40.1120">
    <property type="entry name" value="Carboxypeptidase-like, regulatory domain"/>
    <property type="match status" value="1"/>
</dbReference>
<dbReference type="Gene3D" id="2.170.130.10">
    <property type="entry name" value="TonB-dependent receptor, plug domain"/>
    <property type="match status" value="1"/>
</dbReference>
<keyword evidence="6 8" id="KW-0472">Membrane</keyword>
<organism evidence="14 15">
    <name type="scientific">Salegentibacter flavus</name>
    <dbReference type="NCBI Taxonomy" id="287099"/>
    <lineage>
        <taxon>Bacteria</taxon>
        <taxon>Pseudomonadati</taxon>
        <taxon>Bacteroidota</taxon>
        <taxon>Flavobacteriia</taxon>
        <taxon>Flavobacteriales</taxon>
        <taxon>Flavobacteriaceae</taxon>
        <taxon>Salegentibacter</taxon>
    </lineage>
</organism>
<evidence type="ECO:0000256" key="4">
    <source>
        <dbReference type="ARBA" id="ARBA00022692"/>
    </source>
</evidence>
<keyword evidence="3 8" id="KW-1134">Transmembrane beta strand</keyword>
<gene>
    <name evidence="14" type="ORF">SAMN05660413_03178</name>
</gene>
<feature type="domain" description="TonB-dependent receptor-like beta-barrel" evidence="12">
    <location>
        <begin position="421"/>
        <end position="980"/>
    </location>
</feature>
<dbReference type="NCBIfam" id="TIGR04057">
    <property type="entry name" value="SusC_RagA_signa"/>
    <property type="match status" value="1"/>
</dbReference>
<dbReference type="InterPro" id="IPR008969">
    <property type="entry name" value="CarboxyPept-like_regulatory"/>
</dbReference>